<feature type="transmembrane region" description="Helical" evidence="1">
    <location>
        <begin position="6"/>
        <end position="23"/>
    </location>
</feature>
<dbReference type="InterPro" id="IPR016768">
    <property type="entry name" value="UCP019883"/>
</dbReference>
<feature type="transmembrane region" description="Helical" evidence="1">
    <location>
        <begin position="75"/>
        <end position="99"/>
    </location>
</feature>
<keyword evidence="3" id="KW-1185">Reference proteome</keyword>
<dbReference type="Pfam" id="PF10993">
    <property type="entry name" value="DUF2818"/>
    <property type="match status" value="1"/>
</dbReference>
<feature type="transmembrane region" description="Helical" evidence="1">
    <location>
        <begin position="43"/>
        <end position="63"/>
    </location>
</feature>
<evidence type="ECO:0000313" key="3">
    <source>
        <dbReference type="Proteomes" id="UP000654304"/>
    </source>
</evidence>
<dbReference type="Proteomes" id="UP000654304">
    <property type="component" value="Unassembled WGS sequence"/>
</dbReference>
<keyword evidence="1" id="KW-0812">Transmembrane</keyword>
<name>A0ABR7A3I4_9BURK</name>
<reference evidence="2 3" key="1">
    <citation type="submission" date="2020-08" db="EMBL/GenBank/DDBJ databases">
        <title>Novel species isolated from subtropical streams in China.</title>
        <authorList>
            <person name="Lu H."/>
        </authorList>
    </citation>
    <scope>NUCLEOTIDE SEQUENCE [LARGE SCALE GENOMIC DNA]</scope>
    <source>
        <strain evidence="2 3">CY22W</strain>
    </source>
</reference>
<dbReference type="PIRSF" id="PIRSF019883">
    <property type="entry name" value="UCP019883"/>
    <property type="match status" value="1"/>
</dbReference>
<keyword evidence="1" id="KW-0472">Membrane</keyword>
<gene>
    <name evidence="2" type="ORF">H8K43_06940</name>
</gene>
<protein>
    <submittedName>
        <fullName evidence="2">DUF2818 family protein</fullName>
    </submittedName>
</protein>
<dbReference type="EMBL" id="JACOGD010000003">
    <property type="protein sequence ID" value="MBC3931402.1"/>
    <property type="molecule type" value="Genomic_DNA"/>
</dbReference>
<keyword evidence="1" id="KW-1133">Transmembrane helix</keyword>
<evidence type="ECO:0000313" key="2">
    <source>
        <dbReference type="EMBL" id="MBC3931402.1"/>
    </source>
</evidence>
<accession>A0ABR7A3I4</accession>
<organism evidence="2 3">
    <name type="scientific">Undibacterium curvum</name>
    <dbReference type="NCBI Taxonomy" id="2762294"/>
    <lineage>
        <taxon>Bacteria</taxon>
        <taxon>Pseudomonadati</taxon>
        <taxon>Pseudomonadota</taxon>
        <taxon>Betaproteobacteria</taxon>
        <taxon>Burkholderiales</taxon>
        <taxon>Oxalobacteraceae</taxon>
        <taxon>Undibacterium</taxon>
    </lineage>
</organism>
<sequence>MHSSVSVWLLVGFAVFAANLPFLNERCFAIVALQRFSFSKPVFVRLLELLALYFVVLGLGFFLEAQLGNRFPQGWEFYATTLCLFLVLSFPGFVLRYLVKRRSLRHE</sequence>
<comment type="caution">
    <text evidence="2">The sequence shown here is derived from an EMBL/GenBank/DDBJ whole genome shotgun (WGS) entry which is preliminary data.</text>
</comment>
<evidence type="ECO:0000256" key="1">
    <source>
        <dbReference type="SAM" id="Phobius"/>
    </source>
</evidence>
<proteinExistence type="predicted"/>
<dbReference type="RefSeq" id="WP_186903159.1">
    <property type="nucleotide sequence ID" value="NZ_JACOGD010000003.1"/>
</dbReference>